<protein>
    <recommendedName>
        <fullName evidence="3">DUF4412 domain-containing protein</fullName>
    </recommendedName>
</protein>
<accession>A0ABS3PWI9</accession>
<name>A0ABS3PWI9_9FLAO</name>
<evidence type="ECO:0008006" key="3">
    <source>
        <dbReference type="Google" id="ProtNLM"/>
    </source>
</evidence>
<gene>
    <name evidence="1" type="ORF">J4N46_04540</name>
</gene>
<evidence type="ECO:0000313" key="2">
    <source>
        <dbReference type="Proteomes" id="UP000681610"/>
    </source>
</evidence>
<proteinExistence type="predicted"/>
<evidence type="ECO:0000313" key="1">
    <source>
        <dbReference type="EMBL" id="MBO1883706.1"/>
    </source>
</evidence>
<keyword evidence="2" id="KW-1185">Reference proteome</keyword>
<dbReference type="Proteomes" id="UP000681610">
    <property type="component" value="Unassembled WGS sequence"/>
</dbReference>
<organism evidence="1 2">
    <name type="scientific">Capnocytophaga bilenii</name>
    <dbReference type="NCBI Taxonomy" id="2819369"/>
    <lineage>
        <taxon>Bacteria</taxon>
        <taxon>Pseudomonadati</taxon>
        <taxon>Bacteroidota</taxon>
        <taxon>Flavobacteriia</taxon>
        <taxon>Flavobacteriales</taxon>
        <taxon>Flavobacteriaceae</taxon>
        <taxon>Capnocytophaga</taxon>
    </lineage>
</organism>
<dbReference type="RefSeq" id="WP_208058330.1">
    <property type="nucleotide sequence ID" value="NZ_JAGDYP010000003.1"/>
</dbReference>
<comment type="caution">
    <text evidence="1">The sequence shown here is derived from an EMBL/GenBank/DDBJ whole genome shotgun (WGS) entry which is preliminary data.</text>
</comment>
<sequence length="240" mass="27571">MKHFFYTIVTLIGLINPTFAQKIDFFEKLDFLDLIFYQKEVSFTLQITGNTQETYKGDFKISSNTYEIEDCTLSEQKVPNKKDMNQIKELIKFGVNTSNAMYRTLYEYNAHNKGKFKSSYVSNNTWKLTCADKATREMMQLSKDDKCYFLVTLDANGYITQIKSVIEGKREDIVHYTTEKLSSEDAKALGGDVAKLFVGNNLVAYFSDIDGKVLNPDSGNTLHFQFKTKQNDKINQLSSF</sequence>
<reference evidence="1 2" key="1">
    <citation type="submission" date="2021-03" db="EMBL/GenBank/DDBJ databases">
        <title>Isolation and description of Capnocytophaga bilenii sp. nov., a novel Capnocytophaga species, isolated from a gingivitis subject.</title>
        <authorList>
            <person name="Antezack A."/>
            <person name="Monnet-Corti V."/>
            <person name="La Scola B."/>
        </authorList>
    </citation>
    <scope>NUCLEOTIDE SEQUENCE [LARGE SCALE GENOMIC DNA]</scope>
    <source>
        <strain evidence="1 2">Marseille-Q4570</strain>
    </source>
</reference>
<dbReference type="EMBL" id="JAGDYP010000003">
    <property type="protein sequence ID" value="MBO1883706.1"/>
    <property type="molecule type" value="Genomic_DNA"/>
</dbReference>